<organism evidence="1 2">
    <name type="scientific">Antarcticirhabdus aurantiaca</name>
    <dbReference type="NCBI Taxonomy" id="2606717"/>
    <lineage>
        <taxon>Bacteria</taxon>
        <taxon>Pseudomonadati</taxon>
        <taxon>Pseudomonadota</taxon>
        <taxon>Alphaproteobacteria</taxon>
        <taxon>Hyphomicrobiales</taxon>
        <taxon>Aurantimonadaceae</taxon>
        <taxon>Antarcticirhabdus</taxon>
    </lineage>
</organism>
<evidence type="ECO:0000313" key="2">
    <source>
        <dbReference type="Proteomes" id="UP001163223"/>
    </source>
</evidence>
<proteinExistence type="predicted"/>
<dbReference type="Proteomes" id="UP001163223">
    <property type="component" value="Chromosome"/>
</dbReference>
<keyword evidence="2" id="KW-1185">Reference proteome</keyword>
<sequence length="202" mass="21037">MQALRPSAIVQAPGSLANACSVLAHRVELSGAANADLDEDIADWLGEVPGFRSDDPVKARTAIWVSFCGRFVGDLTATDRLLDALFPKARYQFDSGQRGAKLPAAFVHVPGVLVPFAGIAPVRANALLAATLRAAADWLSSMPPPAANDAAPVLSIVTPEAAPCPLLPIAPSSTPIRPSAASSSDAEKSPASRLRRLVGRWA</sequence>
<gene>
    <name evidence="1" type="ORF">OXU80_18735</name>
</gene>
<evidence type="ECO:0000313" key="1">
    <source>
        <dbReference type="EMBL" id="WAJ26886.1"/>
    </source>
</evidence>
<protein>
    <submittedName>
        <fullName evidence="1">Uncharacterized protein</fullName>
    </submittedName>
</protein>
<reference evidence="1" key="1">
    <citation type="submission" date="2022-11" db="EMBL/GenBank/DDBJ databases">
        <title>beta-Carotene-producing bacterium, Jeongeuplla avenae sp. nov., alleviates the salt stress of Arabidopsis seedlings.</title>
        <authorList>
            <person name="Jiang L."/>
            <person name="Lee J."/>
        </authorList>
    </citation>
    <scope>NUCLEOTIDE SEQUENCE</scope>
    <source>
        <strain evidence="1">DY_R2A_6</strain>
    </source>
</reference>
<name>A0ACD4NJJ7_9HYPH</name>
<accession>A0ACD4NJJ7</accession>
<dbReference type="EMBL" id="CP113520">
    <property type="protein sequence ID" value="WAJ26886.1"/>
    <property type="molecule type" value="Genomic_DNA"/>
</dbReference>